<sequence length="1013" mass="107646">METGAPFGQTDASSSRVKKISPLLSGKPPLLFSNSGQTSPLTPHRSPVLSSALMGYGASQLDPIPENDHARRSPESNEAQHGMAPSPIQVPPALVLGPTFSSGSISSLESGSASPLSAPVPIVARGHTEDKAHDPDIEIVDAGGDSDTTVEPRDPGPLTPARVLDTGAKGKRRLSISSGLDKVRSLIGRGNTSLSKKAATMEPDGSGFPRSPSHSSSRRSSTGSAQSLRTPGAEWKNSPDLPDDGFGQSALSGITMRRDKNVLKLTRTESPLAPLPVPTSSASILSRPVSHDHSRTPTPPNILISTANMDIGPESASTPTPDRILKSSSLALTPDHVPGPSPSPSPLFTGPPDSEFPPDRTPTTSGCVTPTPNIMRNPSPLSAGIDLSTRIPPSPGNASQPRRSSLTSPVMNKTKSLDQEAQNLLLNALQRGSGGQQSQGHNHGLSLSRSSTKDSAMNELRKPGVGGALAALGFKTGAAVGATDAVKKSNINVLLPSEPVGAQKTAPTAPGVSLTAPTPHMEQEDPSTNSGSGYFGGRKQKGSRSSRSANKEEKYRRSLSPFFKGRRSLSRGNASEKRDPSPPVGALSDAGESDGESVVSNSSNRYRPQATAFSRSRRRDRTDSEEEDDRDQASDDGDFETDTEYDEDALSHEIIGPDGWVEDVFDPQTEENTKANAIYYEGDAAGLGGEGVLEDEEGHEIEVEVDALGEGPNVVIPPEPLFAQPTMARRPPTPPVNPEQGLAGVVHKEKKKPRPLSLTTSRPEFGRNRCTIKLTQGDPDAALEQSGNRLRSYVVLSDMSAEAGYAIEWCIGTVARDGDEIFLVSVIENDAKVDPKEHGTVDKAQKLRVQRERQGTASALARQVTSLLQRTVLNVSVTCQAIHSKNARHMLLDLIDYLEPTMVIVGSRGLGKLQGILLGSTSHYLVQKSSVPVMVARRRLKRPLRKTDPSTLRHAPRTSLASASIEKTASAKQEDEVLDAGDVDREADQQEIEDQKEREARGMAMGGQGEVVL</sequence>
<keyword evidence="4" id="KW-1185">Reference proteome</keyword>
<dbReference type="InterPro" id="IPR014729">
    <property type="entry name" value="Rossmann-like_a/b/a_fold"/>
</dbReference>
<feature type="region of interest" description="Disordered" evidence="1">
    <location>
        <begin position="271"/>
        <end position="461"/>
    </location>
</feature>
<proteinExistence type="predicted"/>
<dbReference type="EMBL" id="BLZA01000023">
    <property type="protein sequence ID" value="GHJ87623.1"/>
    <property type="molecule type" value="Genomic_DNA"/>
</dbReference>
<feature type="compositionally biased region" description="Polar residues" evidence="1">
    <location>
        <begin position="959"/>
        <end position="971"/>
    </location>
</feature>
<feature type="compositionally biased region" description="Polar residues" evidence="1">
    <location>
        <begin position="315"/>
        <end position="331"/>
    </location>
</feature>
<feature type="compositionally biased region" description="Polar residues" evidence="1">
    <location>
        <begin position="396"/>
        <end position="414"/>
    </location>
</feature>
<dbReference type="Pfam" id="PF00582">
    <property type="entry name" value="Usp"/>
    <property type="match status" value="1"/>
</dbReference>
<feature type="compositionally biased region" description="Low complexity" evidence="1">
    <location>
        <begin position="101"/>
        <end position="119"/>
    </location>
</feature>
<evidence type="ECO:0000313" key="4">
    <source>
        <dbReference type="Proteomes" id="UP000620104"/>
    </source>
</evidence>
<feature type="region of interest" description="Disordered" evidence="1">
    <location>
        <begin position="497"/>
        <end position="664"/>
    </location>
</feature>
<dbReference type="PRINTS" id="PR01438">
    <property type="entry name" value="UNVRSLSTRESS"/>
</dbReference>
<name>A0A8H3YFU0_9TREE</name>
<feature type="compositionally biased region" description="Basic and acidic residues" evidence="1">
    <location>
        <begin position="66"/>
        <end position="75"/>
    </location>
</feature>
<feature type="compositionally biased region" description="Gly residues" evidence="1">
    <location>
        <begin position="1004"/>
        <end position="1013"/>
    </location>
</feature>
<feature type="compositionally biased region" description="Polar residues" evidence="1">
    <location>
        <begin position="32"/>
        <end position="41"/>
    </location>
</feature>
<dbReference type="InterPro" id="IPR006016">
    <property type="entry name" value="UspA"/>
</dbReference>
<evidence type="ECO:0000259" key="2">
    <source>
        <dbReference type="Pfam" id="PF00582"/>
    </source>
</evidence>
<feature type="compositionally biased region" description="Basic and acidic residues" evidence="1">
    <location>
        <begin position="982"/>
        <end position="1001"/>
    </location>
</feature>
<feature type="compositionally biased region" description="Acidic residues" evidence="1">
    <location>
        <begin position="623"/>
        <end position="648"/>
    </location>
</feature>
<dbReference type="PANTHER" id="PTHR46100:SF4">
    <property type="entry name" value="USPA DOMAIN-CONTAINING PROTEIN"/>
    <property type="match status" value="1"/>
</dbReference>
<dbReference type="InterPro" id="IPR006015">
    <property type="entry name" value="Universal_stress_UspA"/>
</dbReference>
<accession>A0A8H3YFU0</accession>
<dbReference type="Proteomes" id="UP000620104">
    <property type="component" value="Unassembled WGS sequence"/>
</dbReference>
<dbReference type="Gene3D" id="3.40.50.620">
    <property type="entry name" value="HUPs"/>
    <property type="match status" value="1"/>
</dbReference>
<gene>
    <name evidence="3" type="ORF">NliqN6_4025</name>
</gene>
<evidence type="ECO:0000313" key="3">
    <source>
        <dbReference type="EMBL" id="GHJ87623.1"/>
    </source>
</evidence>
<feature type="compositionally biased region" description="Low complexity" evidence="1">
    <location>
        <begin position="205"/>
        <end position="224"/>
    </location>
</feature>
<feature type="compositionally biased region" description="Polar residues" evidence="1">
    <location>
        <begin position="445"/>
        <end position="455"/>
    </location>
</feature>
<reference evidence="3" key="1">
    <citation type="submission" date="2020-07" db="EMBL/GenBank/DDBJ databases">
        <title>Draft Genome Sequence of a Deep-Sea Yeast, Naganishia (Cryptococcus) liquefaciens strain N6.</title>
        <authorList>
            <person name="Han Y.W."/>
            <person name="Kajitani R."/>
            <person name="Morimoto H."/>
            <person name="Parhat M."/>
            <person name="Tsubouchi H."/>
            <person name="Bakenova O."/>
            <person name="Ogata M."/>
            <person name="Argunhan B."/>
            <person name="Aoki R."/>
            <person name="Kajiwara S."/>
            <person name="Itoh T."/>
            <person name="Iwasaki H."/>
        </authorList>
    </citation>
    <scope>NUCLEOTIDE SEQUENCE</scope>
    <source>
        <strain evidence="3">N6</strain>
    </source>
</reference>
<feature type="domain" description="UspA" evidence="2">
    <location>
        <begin position="794"/>
        <end position="937"/>
    </location>
</feature>
<dbReference type="CDD" id="cd23659">
    <property type="entry name" value="USP_At3g01520-like"/>
    <property type="match status" value="1"/>
</dbReference>
<evidence type="ECO:0000256" key="1">
    <source>
        <dbReference type="SAM" id="MobiDB-lite"/>
    </source>
</evidence>
<feature type="compositionally biased region" description="Low complexity" evidence="1">
    <location>
        <begin position="421"/>
        <end position="431"/>
    </location>
</feature>
<feature type="compositionally biased region" description="Basic and acidic residues" evidence="1">
    <location>
        <begin position="126"/>
        <end position="136"/>
    </location>
</feature>
<dbReference type="AlphaFoldDB" id="A0A8H3YFU0"/>
<feature type="region of interest" description="Disordered" evidence="1">
    <location>
        <begin position="1"/>
        <end position="255"/>
    </location>
</feature>
<organism evidence="3 4">
    <name type="scientific">Naganishia liquefaciens</name>
    <dbReference type="NCBI Taxonomy" id="104408"/>
    <lineage>
        <taxon>Eukaryota</taxon>
        <taxon>Fungi</taxon>
        <taxon>Dikarya</taxon>
        <taxon>Basidiomycota</taxon>
        <taxon>Agaricomycotina</taxon>
        <taxon>Tremellomycetes</taxon>
        <taxon>Filobasidiales</taxon>
        <taxon>Filobasidiaceae</taxon>
        <taxon>Naganishia</taxon>
    </lineage>
</organism>
<feature type="compositionally biased region" description="Polar residues" evidence="1">
    <location>
        <begin position="361"/>
        <end position="380"/>
    </location>
</feature>
<feature type="region of interest" description="Disordered" evidence="1">
    <location>
        <begin position="942"/>
        <end position="1013"/>
    </location>
</feature>
<dbReference type="SUPFAM" id="SSF52402">
    <property type="entry name" value="Adenine nucleotide alpha hydrolases-like"/>
    <property type="match status" value="1"/>
</dbReference>
<protein>
    <recommendedName>
        <fullName evidence="2">UspA domain-containing protein</fullName>
    </recommendedName>
</protein>
<dbReference type="OrthoDB" id="992776at2759"/>
<dbReference type="PANTHER" id="PTHR46100">
    <property type="entry name" value="IMP2'P"/>
    <property type="match status" value="1"/>
</dbReference>
<comment type="caution">
    <text evidence="3">The sequence shown here is derived from an EMBL/GenBank/DDBJ whole genome shotgun (WGS) entry which is preliminary data.</text>
</comment>